<proteinExistence type="predicted"/>
<dbReference type="Proteomes" id="UP000251088">
    <property type="component" value="Unassembled WGS sequence"/>
</dbReference>
<dbReference type="PANTHER" id="PTHR30149">
    <property type="entry name" value="HYDROGENASE PROTEIN ASSEMBLY PROTEIN HYPD"/>
    <property type="match status" value="1"/>
</dbReference>
<gene>
    <name evidence="1" type="primary">hypD_1</name>
    <name evidence="1" type="ORF">NCTC9128_03587</name>
</gene>
<organism evidence="1 2">
    <name type="scientific">Klebsiella pneumoniae</name>
    <dbReference type="NCBI Taxonomy" id="573"/>
    <lineage>
        <taxon>Bacteria</taxon>
        <taxon>Pseudomonadati</taxon>
        <taxon>Pseudomonadota</taxon>
        <taxon>Gammaproteobacteria</taxon>
        <taxon>Enterobacterales</taxon>
        <taxon>Enterobacteriaceae</taxon>
        <taxon>Klebsiella/Raoultella group</taxon>
        <taxon>Klebsiella</taxon>
        <taxon>Klebsiella pneumoniae complex</taxon>
    </lineage>
</organism>
<dbReference type="GO" id="GO:0005506">
    <property type="term" value="F:iron ion binding"/>
    <property type="evidence" value="ECO:0007669"/>
    <property type="project" value="TreeGrafter"/>
</dbReference>
<protein>
    <submittedName>
        <fullName evidence="1">[NiFe] hydrogenase metallocenter assembly protein HypD</fullName>
    </submittedName>
</protein>
<name>A0A2X3CQR5_KLEPN</name>
<dbReference type="EMBL" id="UAWN01000012">
    <property type="protein sequence ID" value="SQC15473.1"/>
    <property type="molecule type" value="Genomic_DNA"/>
</dbReference>
<dbReference type="InterPro" id="IPR002780">
    <property type="entry name" value="Hyd_form_HypD"/>
</dbReference>
<dbReference type="GO" id="GO:0070025">
    <property type="term" value="F:carbon monoxide binding"/>
    <property type="evidence" value="ECO:0007669"/>
    <property type="project" value="TreeGrafter"/>
</dbReference>
<dbReference type="PANTHER" id="PTHR30149:SF0">
    <property type="entry name" value="HYDROGENASE MATURATION FACTOR HYPD"/>
    <property type="match status" value="1"/>
</dbReference>
<dbReference type="AlphaFoldDB" id="A0A2X3CQR5"/>
<dbReference type="GO" id="GO:0051539">
    <property type="term" value="F:4 iron, 4 sulfur cluster binding"/>
    <property type="evidence" value="ECO:0007669"/>
    <property type="project" value="TreeGrafter"/>
</dbReference>
<evidence type="ECO:0000313" key="2">
    <source>
        <dbReference type="Proteomes" id="UP000251088"/>
    </source>
</evidence>
<dbReference type="GO" id="GO:0051604">
    <property type="term" value="P:protein maturation"/>
    <property type="evidence" value="ECO:0007669"/>
    <property type="project" value="TreeGrafter"/>
</dbReference>
<reference evidence="1 2" key="1">
    <citation type="submission" date="2018-06" db="EMBL/GenBank/DDBJ databases">
        <authorList>
            <consortium name="Pathogen Informatics"/>
            <person name="Doyle S."/>
        </authorList>
    </citation>
    <scope>NUCLEOTIDE SEQUENCE [LARGE SCALE GENOMIC DNA]</scope>
    <source>
        <strain evidence="1 2">NCTC9128</strain>
    </source>
</reference>
<dbReference type="InterPro" id="IPR042243">
    <property type="entry name" value="HypD_1"/>
</dbReference>
<dbReference type="Pfam" id="PF01924">
    <property type="entry name" value="HypD"/>
    <property type="match status" value="1"/>
</dbReference>
<dbReference type="Gene3D" id="3.40.50.11740">
    <property type="entry name" value="HypD, alpha/beta domain 2"/>
    <property type="match status" value="1"/>
</dbReference>
<evidence type="ECO:0000313" key="1">
    <source>
        <dbReference type="EMBL" id="SQC15473.1"/>
    </source>
</evidence>
<accession>A0A2X3CQR5</accession>
<sequence>MVIGTEAYGFIASDYHRPLVVAGFEPLDLLQGAVMLVEQTIAQRSDVENQYRRVVPDEGNPLAQAAMADVFRLDGDSEWRGLGVISDSGVQLTPAYQRFDAEAHFRRRRSACATTRAPAAARC</sequence>